<protein>
    <submittedName>
        <fullName evidence="4">LuxR family transcriptional regulator</fullName>
    </submittedName>
</protein>
<dbReference type="Pfam" id="PF13191">
    <property type="entry name" value="AAA_16"/>
    <property type="match status" value="1"/>
</dbReference>
<dbReference type="PRINTS" id="PR00038">
    <property type="entry name" value="HTHLUXR"/>
</dbReference>
<dbReference type="Gene3D" id="1.10.10.10">
    <property type="entry name" value="Winged helix-like DNA-binding domain superfamily/Winged helix DNA-binding domain"/>
    <property type="match status" value="1"/>
</dbReference>
<dbReference type="PROSITE" id="PS00622">
    <property type="entry name" value="HTH_LUXR_1"/>
    <property type="match status" value="1"/>
</dbReference>
<name>A0ABP7CDA6_9PSEU</name>
<dbReference type="PANTHER" id="PTHR16305:SF35">
    <property type="entry name" value="TRANSCRIPTIONAL ACTIVATOR DOMAIN"/>
    <property type="match status" value="1"/>
</dbReference>
<accession>A0ABP7CDA6</accession>
<dbReference type="Proteomes" id="UP001500711">
    <property type="component" value="Unassembled WGS sequence"/>
</dbReference>
<reference evidence="5" key="1">
    <citation type="journal article" date="2019" name="Int. J. Syst. Evol. Microbiol.">
        <title>The Global Catalogue of Microorganisms (GCM) 10K type strain sequencing project: providing services to taxonomists for standard genome sequencing and annotation.</title>
        <authorList>
            <consortium name="The Broad Institute Genomics Platform"/>
            <consortium name="The Broad Institute Genome Sequencing Center for Infectious Disease"/>
            <person name="Wu L."/>
            <person name="Ma J."/>
        </authorList>
    </citation>
    <scope>NUCLEOTIDE SEQUENCE [LARGE SCALE GENOMIC DNA]</scope>
    <source>
        <strain evidence="5">JCM 17494</strain>
    </source>
</reference>
<keyword evidence="2" id="KW-0067">ATP-binding</keyword>
<feature type="domain" description="HTH luxR-type" evidence="3">
    <location>
        <begin position="817"/>
        <end position="882"/>
    </location>
</feature>
<keyword evidence="5" id="KW-1185">Reference proteome</keyword>
<dbReference type="InterPro" id="IPR016032">
    <property type="entry name" value="Sig_transdc_resp-reg_C-effctor"/>
</dbReference>
<dbReference type="SUPFAM" id="SSF46894">
    <property type="entry name" value="C-terminal effector domain of the bipartite response regulators"/>
    <property type="match status" value="1"/>
</dbReference>
<dbReference type="Gene3D" id="1.25.40.10">
    <property type="entry name" value="Tetratricopeptide repeat domain"/>
    <property type="match status" value="1"/>
</dbReference>
<dbReference type="PANTHER" id="PTHR16305">
    <property type="entry name" value="TESTICULAR SOLUBLE ADENYLYL CYCLASE"/>
    <property type="match status" value="1"/>
</dbReference>
<dbReference type="SUPFAM" id="SSF48452">
    <property type="entry name" value="TPR-like"/>
    <property type="match status" value="1"/>
</dbReference>
<dbReference type="EMBL" id="BAABBE010000065">
    <property type="protein sequence ID" value="GAA3688037.1"/>
    <property type="molecule type" value="Genomic_DNA"/>
</dbReference>
<dbReference type="PROSITE" id="PS50043">
    <property type="entry name" value="HTH_LUXR_2"/>
    <property type="match status" value="1"/>
</dbReference>
<evidence type="ECO:0000313" key="5">
    <source>
        <dbReference type="Proteomes" id="UP001500711"/>
    </source>
</evidence>
<keyword evidence="1" id="KW-0547">Nucleotide-binding</keyword>
<evidence type="ECO:0000259" key="3">
    <source>
        <dbReference type="PROSITE" id="PS50043"/>
    </source>
</evidence>
<dbReference type="Pfam" id="PF00196">
    <property type="entry name" value="GerE"/>
    <property type="match status" value="1"/>
</dbReference>
<evidence type="ECO:0000256" key="2">
    <source>
        <dbReference type="ARBA" id="ARBA00022840"/>
    </source>
</evidence>
<comment type="caution">
    <text evidence="4">The sequence shown here is derived from an EMBL/GenBank/DDBJ whole genome shotgun (WGS) entry which is preliminary data.</text>
</comment>
<dbReference type="InterPro" id="IPR041664">
    <property type="entry name" value="AAA_16"/>
</dbReference>
<dbReference type="InterPro" id="IPR036388">
    <property type="entry name" value="WH-like_DNA-bd_sf"/>
</dbReference>
<dbReference type="SUPFAM" id="SSF52540">
    <property type="entry name" value="P-loop containing nucleoside triphosphate hydrolases"/>
    <property type="match status" value="1"/>
</dbReference>
<dbReference type="CDD" id="cd06170">
    <property type="entry name" value="LuxR_C_like"/>
    <property type="match status" value="1"/>
</dbReference>
<evidence type="ECO:0000313" key="4">
    <source>
        <dbReference type="EMBL" id="GAA3688037.1"/>
    </source>
</evidence>
<evidence type="ECO:0000256" key="1">
    <source>
        <dbReference type="ARBA" id="ARBA00022741"/>
    </source>
</evidence>
<sequence length="887" mass="96481">MTIEGEPGVGKSSLIRRFLSQAEGFTVLRAIGDRSESDYGYGIIKQLLARVDRAVLREYPELREVVKARGAAFAAGEQLLLLLGELQSTAPVIIVIDDWQWSDPLSVQALGFVTRRLWVDGVLIVLGIRTRAEILNEEQQRVLSTASQHTRVQLGGLSLPDVAKLANGCGAQLSAAALHDLHKRTGGHALYVLTLLTEAASGHMTGARSLTGLIQGQLASMSEASCALLEALAVLDGRVSLAQVAALAGVENPVRELAAPLAAGLVDWTPSEPTSPVEFRHGIQRDAVYQSMVPERRRTMHSAAAELVSSRGAWMHRVAAVDNVSEELAGELEQVAMAEAEHGESDAAATHLLWAADISEHRAGRERRTLAAVALFLTGRNPARAAPLRAAVESCEASPMKSTIQGWFALSEGEFRKAEKHLTNALCKADMGTTSNHVGTLAGVGLSMTHALSGRGTQAIEAAQLVVEVERRNLQALQIGRACLAWGRAFLRGPSEGIRALTDTGWLPVDPADATPVDAFPLTFRAVFRFLDGQPTAAITDANNALRLSRNSSVPAEDEFAYFTLAGAQYQLGRWEEAAVNAERAITIALAEGKAWSYAQCYAVTSIICSSRGDFAGAEEALAHVSRVVREIGPSQYVVHSACAAAHLARAKGDSEGMLELLEPLLRHPDRDSGWPLVFRTWWWPLHVEALVAVGRTDEAETALAEETQDPPGSLHTELLVSWLTGLIAQGRHDQKTALRVWREGAELPDGLDDAPLYRAQLEQCYGRLLYSSGRHKEGTTWLRKARDRFAGIGAIPYLERCEQVLSALSGAVPQQRKRGVLELTAREREIAHRVGLGMTNPEIAAELYLSSKTVEYHLSNIFSRFGITNRRQLRDRVRRERPEAFN</sequence>
<gene>
    <name evidence="4" type="ORF">GCM10022267_88490</name>
</gene>
<dbReference type="InterPro" id="IPR011990">
    <property type="entry name" value="TPR-like_helical_dom_sf"/>
</dbReference>
<dbReference type="InterPro" id="IPR027417">
    <property type="entry name" value="P-loop_NTPase"/>
</dbReference>
<organism evidence="4 5">
    <name type="scientific">Lentzea roselyniae</name>
    <dbReference type="NCBI Taxonomy" id="531940"/>
    <lineage>
        <taxon>Bacteria</taxon>
        <taxon>Bacillati</taxon>
        <taxon>Actinomycetota</taxon>
        <taxon>Actinomycetes</taxon>
        <taxon>Pseudonocardiales</taxon>
        <taxon>Pseudonocardiaceae</taxon>
        <taxon>Lentzea</taxon>
    </lineage>
</organism>
<dbReference type="SMART" id="SM00421">
    <property type="entry name" value="HTH_LUXR"/>
    <property type="match status" value="1"/>
</dbReference>
<proteinExistence type="predicted"/>
<dbReference type="InterPro" id="IPR000792">
    <property type="entry name" value="Tscrpt_reg_LuxR_C"/>
</dbReference>